<proteinExistence type="predicted"/>
<organism evidence="5 6">
    <name type="scientific">Chitinophaga agri</name>
    <dbReference type="NCBI Taxonomy" id="2703787"/>
    <lineage>
        <taxon>Bacteria</taxon>
        <taxon>Pseudomonadati</taxon>
        <taxon>Bacteroidota</taxon>
        <taxon>Chitinophagia</taxon>
        <taxon>Chitinophagales</taxon>
        <taxon>Chitinophagaceae</taxon>
        <taxon>Chitinophaga</taxon>
    </lineage>
</organism>
<keyword evidence="2" id="KW-0238">DNA-binding</keyword>
<dbReference type="GO" id="GO:0043565">
    <property type="term" value="F:sequence-specific DNA binding"/>
    <property type="evidence" value="ECO:0007669"/>
    <property type="project" value="InterPro"/>
</dbReference>
<reference evidence="5 6" key="1">
    <citation type="submission" date="2020-01" db="EMBL/GenBank/DDBJ databases">
        <title>Complete genome sequence of Chitinophaga sp. H33E-04 isolated from quinoa roots.</title>
        <authorList>
            <person name="Weon H.-Y."/>
            <person name="Lee S.A."/>
        </authorList>
    </citation>
    <scope>NUCLEOTIDE SEQUENCE [LARGE SCALE GENOMIC DNA]</scope>
    <source>
        <strain evidence="5 6">H33E-04</strain>
    </source>
</reference>
<dbReference type="EMBL" id="CP048113">
    <property type="protein sequence ID" value="QHS60440.1"/>
    <property type="molecule type" value="Genomic_DNA"/>
</dbReference>
<evidence type="ECO:0000313" key="6">
    <source>
        <dbReference type="Proteomes" id="UP000476411"/>
    </source>
</evidence>
<evidence type="ECO:0000259" key="4">
    <source>
        <dbReference type="PROSITE" id="PS01124"/>
    </source>
</evidence>
<gene>
    <name evidence="5" type="ORF">GWR21_12805</name>
</gene>
<keyword evidence="3" id="KW-0804">Transcription</keyword>
<evidence type="ECO:0000256" key="3">
    <source>
        <dbReference type="ARBA" id="ARBA00023163"/>
    </source>
</evidence>
<dbReference type="SMART" id="SM00342">
    <property type="entry name" value="HTH_ARAC"/>
    <property type="match status" value="1"/>
</dbReference>
<dbReference type="Proteomes" id="UP000476411">
    <property type="component" value="Chromosome"/>
</dbReference>
<dbReference type="AlphaFoldDB" id="A0A6B9ZDJ5"/>
<sequence length="303" mass="35354">MKKESPYHVKTVSAQHRILSLPKPRHPLVSVFNFEDILYDTDERYRSVVLDLYCISIKKDVDHKVRYGQSHYDFDEGVMSFIAPQQVISNIPEGHRPGGWCLVFHPDFIRRHALYGKIKNCEFFSYAVNEALHLSEKEEEMIVAIMQMLGAEIEKGIDSYSEGVILSYIDLLLSYSDRFYNRQFLTRKTLNSDLLTKFDELLSAYFVEQTSTHIPLPSVQYFSDKLHLSPNYLSNMLRSLTGKSTQQHIQDKLIERSKELLTTTNLSVAEIAYIFGFEYPQSFNKLFKNKTQYTPLAYRKLFN</sequence>
<dbReference type="InterPro" id="IPR009057">
    <property type="entry name" value="Homeodomain-like_sf"/>
</dbReference>
<keyword evidence="6" id="KW-1185">Reference proteome</keyword>
<protein>
    <submittedName>
        <fullName evidence="5">AraC family transcriptional regulator</fullName>
    </submittedName>
</protein>
<dbReference type="SUPFAM" id="SSF46689">
    <property type="entry name" value="Homeodomain-like"/>
    <property type="match status" value="1"/>
</dbReference>
<accession>A0A6B9ZDJ5</accession>
<dbReference type="PANTHER" id="PTHR43280:SF32">
    <property type="entry name" value="TRANSCRIPTIONAL REGULATORY PROTEIN"/>
    <property type="match status" value="1"/>
</dbReference>
<dbReference type="PROSITE" id="PS01124">
    <property type="entry name" value="HTH_ARAC_FAMILY_2"/>
    <property type="match status" value="1"/>
</dbReference>
<dbReference type="Pfam" id="PF12833">
    <property type="entry name" value="HTH_18"/>
    <property type="match status" value="1"/>
</dbReference>
<evidence type="ECO:0000313" key="5">
    <source>
        <dbReference type="EMBL" id="QHS60440.1"/>
    </source>
</evidence>
<keyword evidence="1" id="KW-0805">Transcription regulation</keyword>
<name>A0A6B9ZDJ5_9BACT</name>
<dbReference type="Gene3D" id="1.10.10.60">
    <property type="entry name" value="Homeodomain-like"/>
    <property type="match status" value="1"/>
</dbReference>
<dbReference type="PANTHER" id="PTHR43280">
    <property type="entry name" value="ARAC-FAMILY TRANSCRIPTIONAL REGULATOR"/>
    <property type="match status" value="1"/>
</dbReference>
<dbReference type="KEGG" id="chih:GWR21_12805"/>
<feature type="domain" description="HTH araC/xylS-type" evidence="4">
    <location>
        <begin position="200"/>
        <end position="301"/>
    </location>
</feature>
<evidence type="ECO:0000256" key="2">
    <source>
        <dbReference type="ARBA" id="ARBA00023125"/>
    </source>
</evidence>
<dbReference type="InterPro" id="IPR018060">
    <property type="entry name" value="HTH_AraC"/>
</dbReference>
<evidence type="ECO:0000256" key="1">
    <source>
        <dbReference type="ARBA" id="ARBA00023015"/>
    </source>
</evidence>
<dbReference type="GO" id="GO:0003700">
    <property type="term" value="F:DNA-binding transcription factor activity"/>
    <property type="evidence" value="ECO:0007669"/>
    <property type="project" value="InterPro"/>
</dbReference>
<dbReference type="RefSeq" id="WP_162332131.1">
    <property type="nucleotide sequence ID" value="NZ_CP048113.1"/>
</dbReference>